<evidence type="ECO:0000313" key="1">
    <source>
        <dbReference type="EMBL" id="KAI4299036.1"/>
    </source>
</evidence>
<protein>
    <submittedName>
        <fullName evidence="1">Uncharacterized protein</fullName>
    </submittedName>
</protein>
<name>A0ACB9KP13_BAUVA</name>
<proteinExistence type="predicted"/>
<keyword evidence="2" id="KW-1185">Reference proteome</keyword>
<comment type="caution">
    <text evidence="1">The sequence shown here is derived from an EMBL/GenBank/DDBJ whole genome shotgun (WGS) entry which is preliminary data.</text>
</comment>
<gene>
    <name evidence="1" type="ORF">L6164_032531</name>
</gene>
<reference evidence="1 2" key="1">
    <citation type="journal article" date="2022" name="DNA Res.">
        <title>Chromosomal-level genome assembly of the orchid tree Bauhinia variegata (Leguminosae; Cercidoideae) supports the allotetraploid origin hypothesis of Bauhinia.</title>
        <authorList>
            <person name="Zhong Y."/>
            <person name="Chen Y."/>
            <person name="Zheng D."/>
            <person name="Pang J."/>
            <person name="Liu Y."/>
            <person name="Luo S."/>
            <person name="Meng S."/>
            <person name="Qian L."/>
            <person name="Wei D."/>
            <person name="Dai S."/>
            <person name="Zhou R."/>
        </authorList>
    </citation>
    <scope>NUCLEOTIDE SEQUENCE [LARGE SCALE GENOMIC DNA]</scope>
    <source>
        <strain evidence="1">BV-YZ2020</strain>
    </source>
</reference>
<accession>A0ACB9KP13</accession>
<evidence type="ECO:0000313" key="2">
    <source>
        <dbReference type="Proteomes" id="UP000828941"/>
    </source>
</evidence>
<dbReference type="Proteomes" id="UP000828941">
    <property type="component" value="Chromosome 13"/>
</dbReference>
<organism evidence="1 2">
    <name type="scientific">Bauhinia variegata</name>
    <name type="common">Purple orchid tree</name>
    <name type="synonym">Phanera variegata</name>
    <dbReference type="NCBI Taxonomy" id="167791"/>
    <lineage>
        <taxon>Eukaryota</taxon>
        <taxon>Viridiplantae</taxon>
        <taxon>Streptophyta</taxon>
        <taxon>Embryophyta</taxon>
        <taxon>Tracheophyta</taxon>
        <taxon>Spermatophyta</taxon>
        <taxon>Magnoliopsida</taxon>
        <taxon>eudicotyledons</taxon>
        <taxon>Gunneridae</taxon>
        <taxon>Pentapetalae</taxon>
        <taxon>rosids</taxon>
        <taxon>fabids</taxon>
        <taxon>Fabales</taxon>
        <taxon>Fabaceae</taxon>
        <taxon>Cercidoideae</taxon>
        <taxon>Cercideae</taxon>
        <taxon>Bauhiniinae</taxon>
        <taxon>Bauhinia</taxon>
    </lineage>
</organism>
<dbReference type="EMBL" id="CM039438">
    <property type="protein sequence ID" value="KAI4299036.1"/>
    <property type="molecule type" value="Genomic_DNA"/>
</dbReference>
<sequence length="381" mass="41988">MESQQRCYGNLIMKELKPVMSMVLVQTAYAGMTILYKMADEDGMNLEVLISYRMMFASAFMVPLAVVVERRSRPPLTWFILLQALLLGGTLAQNLFIEGLALTSATFAAAMTNLMPAIAFIMAILFRLEKLTLDTLVGKAKVVGTAIGIGGAMVFTLYRDAVIQIWSTHVDLFHHPKDERVASSPRGLSQMGLGAFLSFCSGFSFVLWLIVQTKMSKRYPCYYSSTALMSIMASAQSVVFALCLERDWNQWKLGWNIRLLTAAYSGIVTSGLVAVLISWFTHLKGPLFVSIFNPLCLIIAALASSLVLQEKLHLGSILGGILIICGLYLVLWGKSKEMKAKAMNQTESTKNTEEPHSLSHPIEIVSASPANKDESNYNSTN</sequence>